<dbReference type="PANTHER" id="PTHR30390">
    <property type="entry name" value="SEDOHEPTULOSE 7-PHOSPHATE ISOMERASE / DNAA INITIATOR-ASSOCIATING FACTOR FOR REPLICATION INITIATION"/>
    <property type="match status" value="1"/>
</dbReference>
<sequence length="194" mass="20967">MEDHIIKTFKESSRVKDTFVNENLTKLVNVIDAIINALKAGNKILIFGNGGSAADAQHLAAEFVNRFIIERPPLPAMALTTDTSIITSIGNDYDFSEIFSKQIRAVGQPGDIAWGISTSGNSANVFKGLEMAKKLGLITVAFTGKDGGEIAKIADFSIHVSSSNTARIQETHITAGHAICEMVDIKLFQKPDFK</sequence>
<comment type="catalytic activity">
    <reaction evidence="1">
        <text>2 D-sedoheptulose 7-phosphate = D-glycero-alpha-D-manno-heptose 7-phosphate + D-glycero-beta-D-manno-heptose 7-phosphate</text>
        <dbReference type="Rhea" id="RHEA:27489"/>
        <dbReference type="ChEBI" id="CHEBI:57483"/>
        <dbReference type="ChEBI" id="CHEBI:60203"/>
        <dbReference type="ChEBI" id="CHEBI:60204"/>
        <dbReference type="EC" id="5.3.1.28"/>
    </reaction>
</comment>
<dbReference type="GO" id="GO:1901135">
    <property type="term" value="P:carbohydrate derivative metabolic process"/>
    <property type="evidence" value="ECO:0007669"/>
    <property type="project" value="InterPro"/>
</dbReference>
<comment type="subcellular location">
    <subcellularLocation>
        <location evidence="3">Cytoplasm</location>
    </subcellularLocation>
</comment>
<dbReference type="PROSITE" id="PS51464">
    <property type="entry name" value="SIS"/>
    <property type="match status" value="1"/>
</dbReference>
<comment type="caution">
    <text evidence="12">The sequence shown here is derived from an EMBL/GenBank/DDBJ whole genome shotgun (WGS) entry which is preliminary data.</text>
</comment>
<proteinExistence type="inferred from homology"/>
<dbReference type="GO" id="GO:0046872">
    <property type="term" value="F:metal ion binding"/>
    <property type="evidence" value="ECO:0007669"/>
    <property type="project" value="UniProtKB-KW"/>
</dbReference>
<feature type="domain" description="SIS" evidence="11">
    <location>
        <begin position="34"/>
        <end position="193"/>
    </location>
</feature>
<dbReference type="GO" id="GO:0008968">
    <property type="term" value="F:D-sedoheptulose 7-phosphate isomerase activity"/>
    <property type="evidence" value="ECO:0007669"/>
    <property type="project" value="InterPro"/>
</dbReference>
<evidence type="ECO:0000256" key="6">
    <source>
        <dbReference type="ARBA" id="ARBA00022490"/>
    </source>
</evidence>
<evidence type="ECO:0000313" key="12">
    <source>
        <dbReference type="EMBL" id="KUG21447.1"/>
    </source>
</evidence>
<dbReference type="GO" id="GO:0005737">
    <property type="term" value="C:cytoplasm"/>
    <property type="evidence" value="ECO:0007669"/>
    <property type="project" value="UniProtKB-SubCell"/>
</dbReference>
<accession>A0A0W8FKN6</accession>
<dbReference type="InterPro" id="IPR001347">
    <property type="entry name" value="SIS_dom"/>
</dbReference>
<keyword evidence="6" id="KW-0963">Cytoplasm</keyword>
<evidence type="ECO:0000256" key="2">
    <source>
        <dbReference type="ARBA" id="ARBA00001947"/>
    </source>
</evidence>
<gene>
    <name evidence="12" type="ORF">ASZ90_008803</name>
</gene>
<dbReference type="EMBL" id="LNQE01001062">
    <property type="protein sequence ID" value="KUG21447.1"/>
    <property type="molecule type" value="Genomic_DNA"/>
</dbReference>
<keyword evidence="10" id="KW-0119">Carbohydrate metabolism</keyword>
<dbReference type="PANTHER" id="PTHR30390:SF6">
    <property type="entry name" value="DNAA INITIATOR-ASSOCIATING PROTEIN DIAA"/>
    <property type="match status" value="1"/>
</dbReference>
<evidence type="ECO:0000256" key="10">
    <source>
        <dbReference type="ARBA" id="ARBA00023277"/>
    </source>
</evidence>
<evidence type="ECO:0000256" key="5">
    <source>
        <dbReference type="ARBA" id="ARBA00012580"/>
    </source>
</evidence>
<dbReference type="Gene3D" id="3.40.50.10490">
    <property type="entry name" value="Glucose-6-phosphate isomerase like protein, domain 1"/>
    <property type="match status" value="1"/>
</dbReference>
<organism evidence="12">
    <name type="scientific">hydrocarbon metagenome</name>
    <dbReference type="NCBI Taxonomy" id="938273"/>
    <lineage>
        <taxon>unclassified sequences</taxon>
        <taxon>metagenomes</taxon>
        <taxon>ecological metagenomes</taxon>
    </lineage>
</organism>
<protein>
    <recommendedName>
        <fullName evidence="5">D-sedoheptulose-7-phosphate isomerase</fullName>
        <ecNumber evidence="5">5.3.1.28</ecNumber>
    </recommendedName>
</protein>
<evidence type="ECO:0000256" key="3">
    <source>
        <dbReference type="ARBA" id="ARBA00004496"/>
    </source>
</evidence>
<dbReference type="InterPro" id="IPR046348">
    <property type="entry name" value="SIS_dom_sf"/>
</dbReference>
<dbReference type="EC" id="5.3.1.28" evidence="5"/>
<evidence type="ECO:0000259" key="11">
    <source>
        <dbReference type="PROSITE" id="PS51464"/>
    </source>
</evidence>
<evidence type="ECO:0000256" key="8">
    <source>
        <dbReference type="ARBA" id="ARBA00022833"/>
    </source>
</evidence>
<comment type="similarity">
    <text evidence="4">Belongs to the SIS family. GmhA subfamily.</text>
</comment>
<dbReference type="InterPro" id="IPR004515">
    <property type="entry name" value="Phosphoheptose_Isoase"/>
</dbReference>
<comment type="cofactor">
    <cofactor evidence="2">
        <name>Zn(2+)</name>
        <dbReference type="ChEBI" id="CHEBI:29105"/>
    </cofactor>
</comment>
<evidence type="ECO:0000256" key="1">
    <source>
        <dbReference type="ARBA" id="ARBA00000348"/>
    </source>
</evidence>
<evidence type="ECO:0000256" key="4">
    <source>
        <dbReference type="ARBA" id="ARBA00009894"/>
    </source>
</evidence>
<evidence type="ECO:0000256" key="7">
    <source>
        <dbReference type="ARBA" id="ARBA00022723"/>
    </source>
</evidence>
<dbReference type="CDD" id="cd05006">
    <property type="entry name" value="SIS_GmhA"/>
    <property type="match status" value="1"/>
</dbReference>
<name>A0A0W8FKN6_9ZZZZ</name>
<evidence type="ECO:0000256" key="9">
    <source>
        <dbReference type="ARBA" id="ARBA00023235"/>
    </source>
</evidence>
<dbReference type="InterPro" id="IPR050099">
    <property type="entry name" value="SIS_GmhA/DiaA_subfam"/>
</dbReference>
<dbReference type="GO" id="GO:0097367">
    <property type="term" value="F:carbohydrate derivative binding"/>
    <property type="evidence" value="ECO:0007669"/>
    <property type="project" value="InterPro"/>
</dbReference>
<keyword evidence="8" id="KW-0862">Zinc</keyword>
<dbReference type="SUPFAM" id="SSF53697">
    <property type="entry name" value="SIS domain"/>
    <property type="match status" value="1"/>
</dbReference>
<dbReference type="AlphaFoldDB" id="A0A0W8FKN6"/>
<keyword evidence="9 12" id="KW-0413">Isomerase</keyword>
<reference evidence="12" key="1">
    <citation type="journal article" date="2015" name="Proc. Natl. Acad. Sci. U.S.A.">
        <title>Networks of energetic and metabolic interactions define dynamics in microbial communities.</title>
        <authorList>
            <person name="Embree M."/>
            <person name="Liu J.K."/>
            <person name="Al-Bassam M.M."/>
            <person name="Zengler K."/>
        </authorList>
    </citation>
    <scope>NUCLEOTIDE SEQUENCE</scope>
</reference>
<dbReference type="InterPro" id="IPR035461">
    <property type="entry name" value="GmhA/DiaA"/>
</dbReference>
<keyword evidence="7" id="KW-0479">Metal-binding</keyword>
<dbReference type="HAMAP" id="MF_00067">
    <property type="entry name" value="GmhA"/>
    <property type="match status" value="1"/>
</dbReference>
<dbReference type="Pfam" id="PF13580">
    <property type="entry name" value="SIS_2"/>
    <property type="match status" value="1"/>
</dbReference>